<protein>
    <submittedName>
        <fullName evidence="2">Peptide ABC transporter permease</fullName>
    </submittedName>
</protein>
<dbReference type="Proteomes" id="UP000240653">
    <property type="component" value="Unassembled WGS sequence"/>
</dbReference>
<feature type="transmembrane region" description="Helical" evidence="1">
    <location>
        <begin position="36"/>
        <end position="56"/>
    </location>
</feature>
<proteinExistence type="predicted"/>
<evidence type="ECO:0000313" key="3">
    <source>
        <dbReference type="Proteomes" id="UP000240653"/>
    </source>
</evidence>
<comment type="caution">
    <text evidence="2">The sequence shown here is derived from an EMBL/GenBank/DDBJ whole genome shotgun (WGS) entry which is preliminary data.</text>
</comment>
<evidence type="ECO:0000256" key="1">
    <source>
        <dbReference type="SAM" id="Phobius"/>
    </source>
</evidence>
<keyword evidence="1" id="KW-0812">Transmembrane</keyword>
<reference evidence="2 3" key="1">
    <citation type="submission" date="2018-03" db="EMBL/GenBank/DDBJ databases">
        <title>The draft genome of Mesorhizobium soli JCM 19897.</title>
        <authorList>
            <person name="Li L."/>
            <person name="Liu L."/>
            <person name="Liang L."/>
            <person name="Wang T."/>
            <person name="Zhang X."/>
        </authorList>
    </citation>
    <scope>NUCLEOTIDE SEQUENCE [LARGE SCALE GENOMIC DNA]</scope>
    <source>
        <strain evidence="2 3">JCM 19897</strain>
    </source>
</reference>
<sequence length="57" mass="6311">MKEPSKARDHHSKGPVFSAEQARQGEIVLRTRTRRLIFIAGLAGIVVLALLLAIFAR</sequence>
<dbReference type="EMBL" id="PXYL01000002">
    <property type="protein sequence ID" value="PSJ63077.1"/>
    <property type="molecule type" value="Genomic_DNA"/>
</dbReference>
<keyword evidence="3" id="KW-1185">Reference proteome</keyword>
<keyword evidence="1" id="KW-0472">Membrane</keyword>
<accession>A0A2P7SKU4</accession>
<name>A0A2P7SKU4_9HYPH</name>
<organism evidence="2 3">
    <name type="scientific">Pseudaminobacter soli</name>
    <name type="common">ex Li et al. 2025</name>
    <dbReference type="NCBI Taxonomy" id="1295366"/>
    <lineage>
        <taxon>Bacteria</taxon>
        <taxon>Pseudomonadati</taxon>
        <taxon>Pseudomonadota</taxon>
        <taxon>Alphaproteobacteria</taxon>
        <taxon>Hyphomicrobiales</taxon>
        <taxon>Phyllobacteriaceae</taxon>
        <taxon>Pseudaminobacter</taxon>
    </lineage>
</organism>
<dbReference type="AlphaFoldDB" id="A0A2P7SKU4"/>
<dbReference type="OrthoDB" id="7428956at2"/>
<gene>
    <name evidence="2" type="ORF">C7I85_05845</name>
</gene>
<evidence type="ECO:0000313" key="2">
    <source>
        <dbReference type="EMBL" id="PSJ63077.1"/>
    </source>
</evidence>
<keyword evidence="1" id="KW-1133">Transmembrane helix</keyword>